<gene>
    <name evidence="1" type="ORF">A4W93_16510</name>
</gene>
<name>A0A1W6LAW0_9BURK</name>
<dbReference type="EMBL" id="CP015118">
    <property type="protein sequence ID" value="ARN21370.1"/>
    <property type="molecule type" value="Genomic_DNA"/>
</dbReference>
<organism evidence="1 2">
    <name type="scientific">Piscinibacter gummiphilus</name>
    <dbReference type="NCBI Taxonomy" id="946333"/>
    <lineage>
        <taxon>Bacteria</taxon>
        <taxon>Pseudomonadati</taxon>
        <taxon>Pseudomonadota</taxon>
        <taxon>Betaproteobacteria</taxon>
        <taxon>Burkholderiales</taxon>
        <taxon>Sphaerotilaceae</taxon>
        <taxon>Piscinibacter</taxon>
    </lineage>
</organism>
<keyword evidence="2" id="KW-1185">Reference proteome</keyword>
<proteinExistence type="predicted"/>
<dbReference type="RefSeq" id="WP_085751660.1">
    <property type="nucleotide sequence ID" value="NZ_BSPR01000013.1"/>
</dbReference>
<evidence type="ECO:0000313" key="2">
    <source>
        <dbReference type="Proteomes" id="UP000193427"/>
    </source>
</evidence>
<accession>A0A1W6LAW0</accession>
<protein>
    <submittedName>
        <fullName evidence="1">Uncharacterized protein</fullName>
    </submittedName>
</protein>
<reference evidence="1 2" key="1">
    <citation type="submission" date="2016-04" db="EMBL/GenBank/DDBJ databases">
        <title>Complete genome sequence of natural rubber-degrading, novel Gram-negative bacterium, Rhizobacter gummiphilus strain NS21.</title>
        <authorList>
            <person name="Tabata M."/>
            <person name="Kasai D."/>
            <person name="Fukuda M."/>
        </authorList>
    </citation>
    <scope>NUCLEOTIDE SEQUENCE [LARGE SCALE GENOMIC DNA]</scope>
    <source>
        <strain evidence="1 2">NS21</strain>
    </source>
</reference>
<dbReference type="OrthoDB" id="9154743at2"/>
<dbReference type="KEGG" id="rgu:A4W93_16510"/>
<dbReference type="Proteomes" id="UP000193427">
    <property type="component" value="Chromosome"/>
</dbReference>
<dbReference type="AlphaFoldDB" id="A0A1W6LAW0"/>
<sequence length="100" mass="11608">MSRHDLDRPYIDQVSMQRYEAIDDTTADAYGRFVLSTALSNMEYELRFQRLNATRAMKAPPSAKRVLPGHLVVRHPGQPDQYETWMPEHVFADLYRPAKA</sequence>
<evidence type="ECO:0000313" key="1">
    <source>
        <dbReference type="EMBL" id="ARN21370.1"/>
    </source>
</evidence>
<dbReference type="STRING" id="946333.A4W93_16510"/>